<sequence length="189" mass="21435">MEVVSRAGKKKYVSYVFDKLSVCATKEYWRCELMNNGCKCCIHISNDVIIKQINNHSHDSNAAKVEVDCFRGKIKIRARETMEQTCQVINACLNEADLSQATQAALPKNAVLKKMIRRTRNVINAAPPAPLRIELLMIPDEYKLFKHNGIAENFLRADSGLEPDRILIFGREKNIHKVSISTDIQKYAA</sequence>
<dbReference type="Proteomes" id="UP001153636">
    <property type="component" value="Chromosome 8"/>
</dbReference>
<organism evidence="1 2">
    <name type="scientific">Psylliodes chrysocephalus</name>
    <dbReference type="NCBI Taxonomy" id="3402493"/>
    <lineage>
        <taxon>Eukaryota</taxon>
        <taxon>Metazoa</taxon>
        <taxon>Ecdysozoa</taxon>
        <taxon>Arthropoda</taxon>
        <taxon>Hexapoda</taxon>
        <taxon>Insecta</taxon>
        <taxon>Pterygota</taxon>
        <taxon>Neoptera</taxon>
        <taxon>Endopterygota</taxon>
        <taxon>Coleoptera</taxon>
        <taxon>Polyphaga</taxon>
        <taxon>Cucujiformia</taxon>
        <taxon>Chrysomeloidea</taxon>
        <taxon>Chrysomelidae</taxon>
        <taxon>Galerucinae</taxon>
        <taxon>Alticini</taxon>
        <taxon>Psylliodes</taxon>
    </lineage>
</organism>
<protein>
    <recommendedName>
        <fullName evidence="3">FLYWCH-type domain-containing protein</fullName>
    </recommendedName>
</protein>
<proteinExistence type="predicted"/>
<dbReference type="Gene3D" id="2.20.25.240">
    <property type="match status" value="1"/>
</dbReference>
<accession>A0A9P0DDS4</accession>
<dbReference type="EMBL" id="OV651820">
    <property type="protein sequence ID" value="CAH1114903.1"/>
    <property type="molecule type" value="Genomic_DNA"/>
</dbReference>
<evidence type="ECO:0008006" key="3">
    <source>
        <dbReference type="Google" id="ProtNLM"/>
    </source>
</evidence>
<evidence type="ECO:0000313" key="1">
    <source>
        <dbReference type="EMBL" id="CAH1114903.1"/>
    </source>
</evidence>
<gene>
    <name evidence="1" type="ORF">PSYICH_LOCUS14482</name>
</gene>
<reference evidence="1" key="1">
    <citation type="submission" date="2022-01" db="EMBL/GenBank/DDBJ databases">
        <authorList>
            <person name="King R."/>
        </authorList>
    </citation>
    <scope>NUCLEOTIDE SEQUENCE</scope>
</reference>
<name>A0A9P0DDS4_9CUCU</name>
<evidence type="ECO:0000313" key="2">
    <source>
        <dbReference type="Proteomes" id="UP001153636"/>
    </source>
</evidence>
<dbReference type="OrthoDB" id="6740409at2759"/>
<keyword evidence="2" id="KW-1185">Reference proteome</keyword>
<dbReference type="AlphaFoldDB" id="A0A9P0DDS4"/>